<name>B0YR18_MYXFU</name>
<gene>
    <name evidence="1" type="ORF">pMF1.9</name>
</gene>
<geneLocation type="plasmid" evidence="1">
    <name>pMF1</name>
</geneLocation>
<dbReference type="AlphaFoldDB" id="B0YR18"/>
<dbReference type="EMBL" id="EU137666">
    <property type="protein sequence ID" value="ABX46792.1"/>
    <property type="molecule type" value="Genomic_DNA"/>
</dbReference>
<protein>
    <submittedName>
        <fullName evidence="1">Uncharacterized protein</fullName>
    </submittedName>
</protein>
<dbReference type="RefSeq" id="WP_012290003.1">
    <property type="nucleotide sequence ID" value="NC_010372.1"/>
</dbReference>
<proteinExistence type="predicted"/>
<accession>B0YR18</accession>
<evidence type="ECO:0000313" key="1">
    <source>
        <dbReference type="EMBL" id="ABX46792.1"/>
    </source>
</evidence>
<reference evidence="1" key="1">
    <citation type="journal article" date="2008" name="Appl. Environ. Microbiol.">
        <title>Discovery of the autonomously replicating plasmid pMF1 from Myxococcus fulvus and development of a gene cloning system in Myxococcus xanthus.</title>
        <authorList>
            <person name="Zhao J.Y."/>
            <person name="Zhong L."/>
            <person name="Shen M.J."/>
            <person name="Xia Z.J."/>
            <person name="Cheng Q.X."/>
            <person name="Sun X."/>
            <person name="Zhao G.P."/>
            <person name="Li Y.Z."/>
            <person name="Qin Z.J."/>
        </authorList>
    </citation>
    <scope>NUCLEOTIDE SEQUENCE</scope>
    <source>
        <strain evidence="1">124B02</strain>
        <plasmid evidence="1">pMF1</plasmid>
    </source>
</reference>
<sequence>MTPETSQALVLCASAAAGQLAVHLANSRQIRRTLRRHARHLRALDARQKGGDAQVRDATAKVEALDKRVTMLDGKVVRSWQHMRGALLVVARALSPKQGT</sequence>
<keyword evidence="1" id="KW-0614">Plasmid</keyword>
<organism evidence="1">
    <name type="scientific">Myxococcus fulvus</name>
    <dbReference type="NCBI Taxonomy" id="33"/>
    <lineage>
        <taxon>Bacteria</taxon>
        <taxon>Pseudomonadati</taxon>
        <taxon>Myxococcota</taxon>
        <taxon>Myxococcia</taxon>
        <taxon>Myxococcales</taxon>
        <taxon>Cystobacterineae</taxon>
        <taxon>Myxococcaceae</taxon>
        <taxon>Myxococcus</taxon>
    </lineage>
</organism>